<evidence type="ECO:0000256" key="1">
    <source>
        <dbReference type="ARBA" id="ARBA00012452"/>
    </source>
</evidence>
<dbReference type="PROSITE" id="PS50405">
    <property type="entry name" value="GST_CTER"/>
    <property type="match status" value="1"/>
</dbReference>
<organism evidence="8 9">
    <name type="scientific">Helianthus annuus</name>
    <name type="common">Common sunflower</name>
    <dbReference type="NCBI Taxonomy" id="4232"/>
    <lineage>
        <taxon>Eukaryota</taxon>
        <taxon>Viridiplantae</taxon>
        <taxon>Streptophyta</taxon>
        <taxon>Embryophyta</taxon>
        <taxon>Tracheophyta</taxon>
        <taxon>Spermatophyta</taxon>
        <taxon>Magnoliopsida</taxon>
        <taxon>eudicotyledons</taxon>
        <taxon>Gunneridae</taxon>
        <taxon>Pentapetalae</taxon>
        <taxon>asterids</taxon>
        <taxon>campanulids</taxon>
        <taxon>Asterales</taxon>
        <taxon>Asteraceae</taxon>
        <taxon>Asteroideae</taxon>
        <taxon>Heliantheae alliance</taxon>
        <taxon>Heliantheae</taxon>
        <taxon>Helianthus</taxon>
    </lineage>
</organism>
<dbReference type="EMBL" id="CM007895">
    <property type="protein sequence ID" value="OTG22952.1"/>
    <property type="molecule type" value="Genomic_DNA"/>
</dbReference>
<evidence type="ECO:0000259" key="5">
    <source>
        <dbReference type="PROSITE" id="PS50404"/>
    </source>
</evidence>
<reference evidence="7" key="3">
    <citation type="submission" date="2020-06" db="EMBL/GenBank/DDBJ databases">
        <title>Helianthus annuus Genome sequencing and assembly Release 2.</title>
        <authorList>
            <person name="Gouzy J."/>
            <person name="Langlade N."/>
            <person name="Munos S."/>
        </authorList>
    </citation>
    <scope>NUCLEOTIDE SEQUENCE</scope>
    <source>
        <tissue evidence="7">Leaves</tissue>
    </source>
</reference>
<evidence type="ECO:0000259" key="6">
    <source>
        <dbReference type="PROSITE" id="PS50405"/>
    </source>
</evidence>
<feature type="domain" description="GST N-terminal" evidence="5">
    <location>
        <begin position="17"/>
        <end position="98"/>
    </location>
</feature>
<dbReference type="SFLD" id="SFLDG00358">
    <property type="entry name" value="Main_(cytGST)"/>
    <property type="match status" value="1"/>
</dbReference>
<dbReference type="OMA" id="ACWGPES"/>
<dbReference type="PANTHER" id="PTHR11260:SF676">
    <property type="entry name" value="GLUTATHIONE S-TRANSFERASE U8"/>
    <property type="match status" value="1"/>
</dbReference>
<dbReference type="FunFam" id="1.20.1050.10:FF:000012">
    <property type="entry name" value="Tau class glutathione S-transferase"/>
    <property type="match status" value="1"/>
</dbReference>
<dbReference type="InterPro" id="IPR010987">
    <property type="entry name" value="Glutathione-S-Trfase_C-like"/>
</dbReference>
<evidence type="ECO:0000256" key="2">
    <source>
        <dbReference type="ARBA" id="ARBA00022679"/>
    </source>
</evidence>
<evidence type="ECO:0000313" key="9">
    <source>
        <dbReference type="Proteomes" id="UP000215914"/>
    </source>
</evidence>
<dbReference type="PROSITE" id="PS50404">
    <property type="entry name" value="GST_NTER"/>
    <property type="match status" value="1"/>
</dbReference>
<dbReference type="InParanoid" id="A0A251UJK0"/>
<name>A0A251UJK0_HELAN</name>
<dbReference type="EC" id="2.5.1.18" evidence="1"/>
<dbReference type="GO" id="GO:0004364">
    <property type="term" value="F:glutathione transferase activity"/>
    <property type="evidence" value="ECO:0000318"/>
    <property type="project" value="GO_Central"/>
</dbReference>
<dbReference type="Pfam" id="PF02798">
    <property type="entry name" value="GST_N"/>
    <property type="match status" value="1"/>
</dbReference>
<feature type="domain" description="GST C-terminal" evidence="6">
    <location>
        <begin position="103"/>
        <end position="227"/>
    </location>
</feature>
<dbReference type="InterPro" id="IPR040079">
    <property type="entry name" value="Glutathione_S-Trfase"/>
</dbReference>
<dbReference type="Gene3D" id="3.40.30.10">
    <property type="entry name" value="Glutaredoxin"/>
    <property type="match status" value="1"/>
</dbReference>
<dbReference type="STRING" id="4232.A0A251UJK0"/>
<dbReference type="AlphaFoldDB" id="A0A251UJK0"/>
<dbReference type="FunCoup" id="A0A251UJK0">
    <property type="interactions" value="612"/>
</dbReference>
<dbReference type="InterPro" id="IPR045074">
    <property type="entry name" value="GST_C_Tau"/>
</dbReference>
<protein>
    <recommendedName>
        <fullName evidence="1">glutathione transferase</fullName>
        <ecNumber evidence="1">2.5.1.18</ecNumber>
    </recommendedName>
</protein>
<dbReference type="InterPro" id="IPR004046">
    <property type="entry name" value="GST_C"/>
</dbReference>
<comment type="catalytic activity">
    <reaction evidence="4">
        <text>RX + glutathione = an S-substituted glutathione + a halide anion + H(+)</text>
        <dbReference type="Rhea" id="RHEA:16437"/>
        <dbReference type="ChEBI" id="CHEBI:15378"/>
        <dbReference type="ChEBI" id="CHEBI:16042"/>
        <dbReference type="ChEBI" id="CHEBI:17792"/>
        <dbReference type="ChEBI" id="CHEBI:57925"/>
        <dbReference type="ChEBI" id="CHEBI:90779"/>
        <dbReference type="EC" id="2.5.1.18"/>
    </reaction>
</comment>
<reference evidence="7 9" key="1">
    <citation type="journal article" date="2017" name="Nature">
        <title>The sunflower genome provides insights into oil metabolism, flowering and Asterid evolution.</title>
        <authorList>
            <person name="Badouin H."/>
            <person name="Gouzy J."/>
            <person name="Grassa C.J."/>
            <person name="Murat F."/>
            <person name="Staton S.E."/>
            <person name="Cottret L."/>
            <person name="Lelandais-Briere C."/>
            <person name="Owens G.L."/>
            <person name="Carrere S."/>
            <person name="Mayjonade B."/>
            <person name="Legrand L."/>
            <person name="Gill N."/>
            <person name="Kane N.C."/>
            <person name="Bowers J.E."/>
            <person name="Hubner S."/>
            <person name="Bellec A."/>
            <person name="Berard A."/>
            <person name="Berges H."/>
            <person name="Blanchet N."/>
            <person name="Boniface M.C."/>
            <person name="Brunel D."/>
            <person name="Catrice O."/>
            <person name="Chaidir N."/>
            <person name="Claudel C."/>
            <person name="Donnadieu C."/>
            <person name="Faraut T."/>
            <person name="Fievet G."/>
            <person name="Helmstetter N."/>
            <person name="King M."/>
            <person name="Knapp S.J."/>
            <person name="Lai Z."/>
            <person name="Le Paslier M.C."/>
            <person name="Lippi Y."/>
            <person name="Lorenzon L."/>
            <person name="Mandel J.R."/>
            <person name="Marage G."/>
            <person name="Marchand G."/>
            <person name="Marquand E."/>
            <person name="Bret-Mestries E."/>
            <person name="Morien E."/>
            <person name="Nambeesan S."/>
            <person name="Nguyen T."/>
            <person name="Pegot-Espagnet P."/>
            <person name="Pouilly N."/>
            <person name="Raftis F."/>
            <person name="Sallet E."/>
            <person name="Schiex T."/>
            <person name="Thomas J."/>
            <person name="Vandecasteele C."/>
            <person name="Vares D."/>
            <person name="Vear F."/>
            <person name="Vautrin S."/>
            <person name="Crespi M."/>
            <person name="Mangin B."/>
            <person name="Burke J.M."/>
            <person name="Salse J."/>
            <person name="Munos S."/>
            <person name="Vincourt P."/>
            <person name="Rieseberg L.H."/>
            <person name="Langlade N.B."/>
        </authorList>
    </citation>
    <scope>NUCLEOTIDE SEQUENCE [LARGE SCALE GENOMIC DNA]</scope>
    <source>
        <strain evidence="9">cv. SF193</strain>
        <tissue evidence="7">Leaves</tissue>
    </source>
</reference>
<dbReference type="InterPro" id="IPR036282">
    <property type="entry name" value="Glutathione-S-Trfase_C_sf"/>
</dbReference>
<evidence type="ECO:0000256" key="3">
    <source>
        <dbReference type="ARBA" id="ARBA00025743"/>
    </source>
</evidence>
<dbReference type="Gene3D" id="1.20.1050.10">
    <property type="match status" value="1"/>
</dbReference>
<dbReference type="SUPFAM" id="SSF47616">
    <property type="entry name" value="GST C-terminal domain-like"/>
    <property type="match status" value="1"/>
</dbReference>
<dbReference type="PANTHER" id="PTHR11260">
    <property type="entry name" value="GLUTATHIONE S-TRANSFERASE, GST, SUPERFAMILY, GST DOMAIN CONTAINING"/>
    <property type="match status" value="1"/>
</dbReference>
<dbReference type="SUPFAM" id="SSF52833">
    <property type="entry name" value="Thioredoxin-like"/>
    <property type="match status" value="1"/>
</dbReference>
<keyword evidence="9" id="KW-1185">Reference proteome</keyword>
<comment type="similarity">
    <text evidence="3">Belongs to the GST superfamily. Tau family.</text>
</comment>
<dbReference type="GO" id="GO:0005737">
    <property type="term" value="C:cytoplasm"/>
    <property type="evidence" value="ECO:0000318"/>
    <property type="project" value="GO_Central"/>
</dbReference>
<dbReference type="GO" id="GO:0006749">
    <property type="term" value="P:glutathione metabolic process"/>
    <property type="evidence" value="ECO:0000318"/>
    <property type="project" value="GO_Central"/>
</dbReference>
<evidence type="ECO:0000256" key="4">
    <source>
        <dbReference type="ARBA" id="ARBA00047960"/>
    </source>
</evidence>
<dbReference type="CDD" id="cd03185">
    <property type="entry name" value="GST_C_Tau"/>
    <property type="match status" value="1"/>
</dbReference>
<dbReference type="InterPro" id="IPR036249">
    <property type="entry name" value="Thioredoxin-like_sf"/>
</dbReference>
<proteinExistence type="inferred from homology"/>
<dbReference type="EMBL" id="MNCJ02000321">
    <property type="protein sequence ID" value="KAF5802334.1"/>
    <property type="molecule type" value="Genomic_DNA"/>
</dbReference>
<dbReference type="OrthoDB" id="4951845at2759"/>
<accession>A0A251UJK0</accession>
<dbReference type="InterPro" id="IPR004045">
    <property type="entry name" value="Glutathione_S-Trfase_N"/>
</dbReference>
<dbReference type="CDD" id="cd03058">
    <property type="entry name" value="GST_N_Tau"/>
    <property type="match status" value="1"/>
</dbReference>
<evidence type="ECO:0000313" key="8">
    <source>
        <dbReference type="EMBL" id="OTG22952.1"/>
    </source>
</evidence>
<dbReference type="SFLD" id="SFLDG01152">
    <property type="entry name" value="Main.3:_Omega-_and_Tau-like"/>
    <property type="match status" value="1"/>
</dbReference>
<reference evidence="8" key="2">
    <citation type="submission" date="2017-02" db="EMBL/GenBank/DDBJ databases">
        <title>Sunflower complete genome.</title>
        <authorList>
            <person name="Langlade N."/>
            <person name="Munos S."/>
        </authorList>
    </citation>
    <scope>NUCLEOTIDE SEQUENCE [LARGE SCALE GENOMIC DNA]</scope>
    <source>
        <tissue evidence="8">Leaves</tissue>
    </source>
</reference>
<dbReference type="Proteomes" id="UP000215914">
    <property type="component" value="Chromosome 6"/>
</dbReference>
<dbReference type="Gramene" id="mRNA:HanXRQr2_Chr06g0258361">
    <property type="protein sequence ID" value="mRNA:HanXRQr2_Chr06g0258361"/>
    <property type="gene ID" value="HanXRQr2_Chr06g0258361"/>
</dbReference>
<sequence length="233" mass="26500">MNLATQELKPVYQEMAEKVKLYGVEVSPFVCRVKYALNLKGVNYEFIQEDLDNKSPDLLKYNPVLKNVPVLRLLHNGNPISESLVIIEYIDDVWKGVPIMPKDAYEKAQARFWAKFFVDKCHPAIFKAIGSHGEKQDVAEAHEHLQFLENELNVKGSKFFGGDNMGLIDICATFIGYWVGAAEEALGIEVVTKDKFPKVIEWAHNCINCQVVKDDLPSRESLIAYYTRRFGKA</sequence>
<dbReference type="InterPro" id="IPR045073">
    <property type="entry name" value="Omega/Tau-like"/>
</dbReference>
<dbReference type="FunFam" id="3.40.30.10:FF:000044">
    <property type="entry name" value="Glutathione S-transferase GSTU6"/>
    <property type="match status" value="1"/>
</dbReference>
<evidence type="ECO:0000313" key="7">
    <source>
        <dbReference type="EMBL" id="KAF5802334.1"/>
    </source>
</evidence>
<dbReference type="Pfam" id="PF00043">
    <property type="entry name" value="GST_C"/>
    <property type="match status" value="1"/>
</dbReference>
<gene>
    <name evidence="8" type="ORF">HannXRQ_Chr06g0177031</name>
    <name evidence="7" type="ORF">HanXRQr2_Chr06g0258361</name>
</gene>
<keyword evidence="2 7" id="KW-0808">Transferase</keyword>
<dbReference type="SFLD" id="SFLDS00019">
    <property type="entry name" value="Glutathione_Transferase_(cytos"/>
    <property type="match status" value="1"/>
</dbReference>